<organism evidence="1 2">
    <name type="scientific">Rosenbergiella australiborealis</name>
    <dbReference type="NCBI Taxonomy" id="1544696"/>
    <lineage>
        <taxon>Bacteria</taxon>
        <taxon>Pseudomonadati</taxon>
        <taxon>Pseudomonadota</taxon>
        <taxon>Gammaproteobacteria</taxon>
        <taxon>Enterobacterales</taxon>
        <taxon>Erwiniaceae</taxon>
        <taxon>Rosenbergiella</taxon>
    </lineage>
</organism>
<reference evidence="1 2" key="1">
    <citation type="submission" date="2020-04" db="EMBL/GenBank/DDBJ databases">
        <title>Genome sequencing of Rosenbergiella species.</title>
        <authorList>
            <person name="Alvarez-Perez S."/>
            <person name="Lievens B."/>
        </authorList>
    </citation>
    <scope>NUCLEOTIDE SEQUENCE [LARGE SCALE GENOMIC DNA]</scope>
    <source>
        <strain evidence="1 2">CdVSA20.1</strain>
    </source>
</reference>
<evidence type="ECO:0000313" key="2">
    <source>
        <dbReference type="Proteomes" id="UP000786875"/>
    </source>
</evidence>
<comment type="caution">
    <text evidence="1">The sequence shown here is derived from an EMBL/GenBank/DDBJ whole genome shotgun (WGS) entry which is preliminary data.</text>
</comment>
<name>A0ABS5T7M9_9GAMM</name>
<sequence>MNYIEKRLPEAPVNYKDGSQAVNLDLIITVFFKEGYTTEVRHNMVACVDRYYAECKSQLKTLTPKWVSITDKDYPKNRQEYLNLTEQETDSWYMAADYAGV</sequence>
<evidence type="ECO:0000313" key="1">
    <source>
        <dbReference type="EMBL" id="MBT0727713.1"/>
    </source>
</evidence>
<dbReference type="Proteomes" id="UP000786875">
    <property type="component" value="Unassembled WGS sequence"/>
</dbReference>
<keyword evidence="2" id="KW-1185">Reference proteome</keyword>
<gene>
    <name evidence="1" type="ORF">HGT73_10035</name>
</gene>
<dbReference type="RefSeq" id="WP_214214389.1">
    <property type="nucleotide sequence ID" value="NZ_JABBFO010000008.1"/>
</dbReference>
<proteinExistence type="predicted"/>
<dbReference type="EMBL" id="JABBFO010000008">
    <property type="protein sequence ID" value="MBT0727713.1"/>
    <property type="molecule type" value="Genomic_DNA"/>
</dbReference>
<accession>A0ABS5T7M9</accession>
<protein>
    <submittedName>
        <fullName evidence="1">Uncharacterized protein</fullName>
    </submittedName>
</protein>